<dbReference type="EMBL" id="RKMK01000020">
    <property type="protein sequence ID" value="RXG93845.1"/>
    <property type="molecule type" value="Genomic_DNA"/>
</dbReference>
<name>A0A4Q0QKC4_9BRAD</name>
<dbReference type="AlphaFoldDB" id="A0A4Q0QKC4"/>
<reference evidence="1 2" key="1">
    <citation type="submission" date="2018-11" db="EMBL/GenBank/DDBJ databases">
        <title>Bradyrhizobium sp. nov., isolated from effective nodules of peanut in China.</title>
        <authorList>
            <person name="Li Y."/>
        </authorList>
    </citation>
    <scope>NUCLEOTIDE SEQUENCE [LARGE SCALE GENOMIC DNA]</scope>
    <source>
        <strain evidence="1 2">CCBAU 51770</strain>
    </source>
</reference>
<accession>A0A4Q0QKC4</accession>
<gene>
    <name evidence="1" type="ORF">EAS61_21755</name>
</gene>
<feature type="non-terminal residue" evidence="1">
    <location>
        <position position="1"/>
    </location>
</feature>
<evidence type="ECO:0000313" key="2">
    <source>
        <dbReference type="Proteomes" id="UP000290174"/>
    </source>
</evidence>
<comment type="caution">
    <text evidence="1">The sequence shown here is derived from an EMBL/GenBank/DDBJ whole genome shotgun (WGS) entry which is preliminary data.</text>
</comment>
<evidence type="ECO:0000313" key="1">
    <source>
        <dbReference type="EMBL" id="RXG93845.1"/>
    </source>
</evidence>
<sequence length="120" mass="13638">LHQLIVDGVQALAGLRQKLPQQIIHEVRLTDLGFDALRRAWNRRKPSFRSLDIPFHGPVNFGLRANTDIEDKFAVRLHASAKPAPRRDGARSEVDASITAHGTREKIPFVKDDRRGLEWN</sequence>
<proteinExistence type="predicted"/>
<dbReference type="Proteomes" id="UP000290174">
    <property type="component" value="Unassembled WGS sequence"/>
</dbReference>
<dbReference type="RefSeq" id="WP_206734832.1">
    <property type="nucleotide sequence ID" value="NZ_RKMK01000020.1"/>
</dbReference>
<organism evidence="1 2">
    <name type="scientific">Bradyrhizobium zhanjiangense</name>
    <dbReference type="NCBI Taxonomy" id="1325107"/>
    <lineage>
        <taxon>Bacteria</taxon>
        <taxon>Pseudomonadati</taxon>
        <taxon>Pseudomonadota</taxon>
        <taxon>Alphaproteobacteria</taxon>
        <taxon>Hyphomicrobiales</taxon>
        <taxon>Nitrobacteraceae</taxon>
        <taxon>Bradyrhizobium</taxon>
    </lineage>
</organism>
<protein>
    <submittedName>
        <fullName evidence="1">Uncharacterized protein</fullName>
    </submittedName>
</protein>